<dbReference type="InterPro" id="IPR050425">
    <property type="entry name" value="NAD(P)_dehydrat-like"/>
</dbReference>
<dbReference type="CDD" id="cd05227">
    <property type="entry name" value="AR_SDR_e"/>
    <property type="match status" value="1"/>
</dbReference>
<dbReference type="GO" id="GO:0016616">
    <property type="term" value="F:oxidoreductase activity, acting on the CH-OH group of donors, NAD or NADP as acceptor"/>
    <property type="evidence" value="ECO:0007669"/>
    <property type="project" value="TreeGrafter"/>
</dbReference>
<name>A0A9Q8Y920_ENSAD</name>
<feature type="domain" description="NAD-dependent epimerase/dehydratase" evidence="3">
    <location>
        <begin position="8"/>
        <end position="248"/>
    </location>
</feature>
<dbReference type="SUPFAM" id="SSF51735">
    <property type="entry name" value="NAD(P)-binding Rossmann-fold domains"/>
    <property type="match status" value="1"/>
</dbReference>
<dbReference type="InterPro" id="IPR036291">
    <property type="entry name" value="NAD(P)-bd_dom_sf"/>
</dbReference>
<dbReference type="Proteomes" id="UP001055460">
    <property type="component" value="Chromosome"/>
</dbReference>
<comment type="similarity">
    <text evidence="2">Belongs to the NAD(P)-dependent epimerase/dehydratase family. Dihydroflavonol-4-reductase subfamily.</text>
</comment>
<dbReference type="PANTHER" id="PTHR10366:SF564">
    <property type="entry name" value="STEROL-4-ALPHA-CARBOXYLATE 3-DEHYDROGENASE, DECARBOXYLATING"/>
    <property type="match status" value="1"/>
</dbReference>
<reference evidence="4" key="1">
    <citation type="submission" date="2022-06" db="EMBL/GenBank/DDBJ databases">
        <title>Physiological and biochemical characterization and genomic elucidation of a strain of the genus Ensifer adhaerens M8 that combines arsenic oxidation and chromium reduction.</title>
        <authorList>
            <person name="Li X."/>
            <person name="Yu c."/>
        </authorList>
    </citation>
    <scope>NUCLEOTIDE SEQUENCE</scope>
    <source>
        <strain evidence="4">M8</strain>
    </source>
</reference>
<dbReference type="AlphaFoldDB" id="A0A9Q8Y920"/>
<organism evidence="4 5">
    <name type="scientific">Ensifer adhaerens</name>
    <name type="common">Sinorhizobium morelense</name>
    <dbReference type="NCBI Taxonomy" id="106592"/>
    <lineage>
        <taxon>Bacteria</taxon>
        <taxon>Pseudomonadati</taxon>
        <taxon>Pseudomonadota</taxon>
        <taxon>Alphaproteobacteria</taxon>
        <taxon>Hyphomicrobiales</taxon>
        <taxon>Rhizobiaceae</taxon>
        <taxon>Sinorhizobium/Ensifer group</taxon>
        <taxon>Ensifer</taxon>
    </lineage>
</organism>
<dbReference type="PANTHER" id="PTHR10366">
    <property type="entry name" value="NAD DEPENDENT EPIMERASE/DEHYDRATASE"/>
    <property type="match status" value="1"/>
</dbReference>
<evidence type="ECO:0000256" key="1">
    <source>
        <dbReference type="ARBA" id="ARBA00023002"/>
    </source>
</evidence>
<dbReference type="Pfam" id="PF01370">
    <property type="entry name" value="Epimerase"/>
    <property type="match status" value="1"/>
</dbReference>
<evidence type="ECO:0000259" key="3">
    <source>
        <dbReference type="Pfam" id="PF01370"/>
    </source>
</evidence>
<gene>
    <name evidence="4" type="ORF">NE863_05755</name>
</gene>
<evidence type="ECO:0000313" key="5">
    <source>
        <dbReference type="Proteomes" id="UP001055460"/>
    </source>
</evidence>
<dbReference type="Gene3D" id="3.40.50.720">
    <property type="entry name" value="NAD(P)-binding Rossmann-like Domain"/>
    <property type="match status" value="1"/>
</dbReference>
<dbReference type="EMBL" id="CP098807">
    <property type="protein sequence ID" value="USJ24483.1"/>
    <property type="molecule type" value="Genomic_DNA"/>
</dbReference>
<proteinExistence type="inferred from homology"/>
<dbReference type="InterPro" id="IPR001509">
    <property type="entry name" value="Epimerase_deHydtase"/>
</dbReference>
<dbReference type="FunFam" id="3.40.50.720:FF:000336">
    <property type="entry name" value="Aldehyde reductase"/>
    <property type="match status" value="1"/>
</dbReference>
<evidence type="ECO:0000256" key="2">
    <source>
        <dbReference type="ARBA" id="ARBA00023445"/>
    </source>
</evidence>
<accession>A0A9Q8Y920</accession>
<dbReference type="OrthoDB" id="9778052at2"/>
<sequence length="339" mass="35924">MNARTATVAVTGIGGFVGRHVALALLREGYPVHGTVRALGRAEEIERSIRAAGGTDAARLTFGEADLLKERGWAEAFAEVSYVVHTASPFPARLPANEDDLIGPARDGTLRVLRAAHAAGAKRVVLTSSVAAVIYGAGRAPFTEDDWTDPQSSLATPYYRSKTFAERAAWDYAADSGLELVVINPGMVLGPVLGHEIGTSVAVVRSLLKGNYPALPKFAVPVVDVRDVADAHVQALSVAAAAGERFLIAGEALSLADITAILRRRFPEHAGRLPRFVLPNWLAGLAAPFDAGLRLIVRELGHDPRISNEKARRVLGWQPRSAEEAVVASANSLISAGLV</sequence>
<keyword evidence="1" id="KW-0560">Oxidoreductase</keyword>
<evidence type="ECO:0000313" key="4">
    <source>
        <dbReference type="EMBL" id="USJ24483.1"/>
    </source>
</evidence>
<dbReference type="RefSeq" id="WP_090295755.1">
    <property type="nucleotide sequence ID" value="NZ_CAXURO020000001.1"/>
</dbReference>
<protein>
    <submittedName>
        <fullName evidence="4">Aldehyde reductase</fullName>
    </submittedName>
</protein>